<feature type="compositionally biased region" description="Acidic residues" evidence="1">
    <location>
        <begin position="36"/>
        <end position="51"/>
    </location>
</feature>
<protein>
    <submittedName>
        <fullName evidence="2">Uncharacterized protein</fullName>
    </submittedName>
</protein>
<evidence type="ECO:0000313" key="2">
    <source>
        <dbReference type="EMBL" id="KAJ7782942.1"/>
    </source>
</evidence>
<evidence type="ECO:0000256" key="1">
    <source>
        <dbReference type="SAM" id="MobiDB-lite"/>
    </source>
</evidence>
<keyword evidence="3" id="KW-1185">Reference proteome</keyword>
<proteinExistence type="predicted"/>
<dbReference type="Proteomes" id="UP001215598">
    <property type="component" value="Unassembled WGS sequence"/>
</dbReference>
<evidence type="ECO:0000313" key="3">
    <source>
        <dbReference type="Proteomes" id="UP001215598"/>
    </source>
</evidence>
<feature type="region of interest" description="Disordered" evidence="1">
    <location>
        <begin position="18"/>
        <end position="51"/>
    </location>
</feature>
<gene>
    <name evidence="2" type="ORF">B0H16DRAFT_1447178</name>
</gene>
<name>A0AAD7KEA1_9AGAR</name>
<sequence>MAPPDYSFVTDIEVCKQRSKKTRDEDHADGTTSDCNLEDDEEKDNSDDEDYLPDFNQLEPLSIALLPPYIPSTSLPTQIPIAQLPALWYQHLFVFFEPVASPHSFQRSPKDVIDAYCQMRDLPEHDWKSPTFQETLTSSGLLAQLKRICRLGDLIETSHPDVERSFRIHDWKISFAEGRGTTNCTKEAILVMLVFPARVKPALPYPGTANSQPRAGKLPVKALGLRQSLVALGSSSTPLDRAAPQDTYPGNPRSGSCDLEEGAEGRDNARRPSLWPCLKGTVYRPVTEPPAWSEDMHSLTKIPTYMPTRLQIKPGLSTSLRPRTFGED</sequence>
<feature type="region of interest" description="Disordered" evidence="1">
    <location>
        <begin position="235"/>
        <end position="271"/>
    </location>
</feature>
<reference evidence="2" key="1">
    <citation type="submission" date="2023-03" db="EMBL/GenBank/DDBJ databases">
        <title>Massive genome expansion in bonnet fungi (Mycena s.s.) driven by repeated elements and novel gene families across ecological guilds.</title>
        <authorList>
            <consortium name="Lawrence Berkeley National Laboratory"/>
            <person name="Harder C.B."/>
            <person name="Miyauchi S."/>
            <person name="Viragh M."/>
            <person name="Kuo A."/>
            <person name="Thoen E."/>
            <person name="Andreopoulos B."/>
            <person name="Lu D."/>
            <person name="Skrede I."/>
            <person name="Drula E."/>
            <person name="Henrissat B."/>
            <person name="Morin E."/>
            <person name="Kohler A."/>
            <person name="Barry K."/>
            <person name="LaButti K."/>
            <person name="Morin E."/>
            <person name="Salamov A."/>
            <person name="Lipzen A."/>
            <person name="Mereny Z."/>
            <person name="Hegedus B."/>
            <person name="Baldrian P."/>
            <person name="Stursova M."/>
            <person name="Weitz H."/>
            <person name="Taylor A."/>
            <person name="Grigoriev I.V."/>
            <person name="Nagy L.G."/>
            <person name="Martin F."/>
            <person name="Kauserud H."/>
        </authorList>
    </citation>
    <scope>NUCLEOTIDE SEQUENCE</scope>
    <source>
        <strain evidence="2">CBHHK182m</strain>
    </source>
</reference>
<organism evidence="2 3">
    <name type="scientific">Mycena metata</name>
    <dbReference type="NCBI Taxonomy" id="1033252"/>
    <lineage>
        <taxon>Eukaryota</taxon>
        <taxon>Fungi</taxon>
        <taxon>Dikarya</taxon>
        <taxon>Basidiomycota</taxon>
        <taxon>Agaricomycotina</taxon>
        <taxon>Agaricomycetes</taxon>
        <taxon>Agaricomycetidae</taxon>
        <taxon>Agaricales</taxon>
        <taxon>Marasmiineae</taxon>
        <taxon>Mycenaceae</taxon>
        <taxon>Mycena</taxon>
    </lineage>
</organism>
<dbReference type="EMBL" id="JARKIB010000003">
    <property type="protein sequence ID" value="KAJ7782942.1"/>
    <property type="molecule type" value="Genomic_DNA"/>
</dbReference>
<accession>A0AAD7KEA1</accession>
<dbReference type="AlphaFoldDB" id="A0AAD7KEA1"/>
<comment type="caution">
    <text evidence="2">The sequence shown here is derived from an EMBL/GenBank/DDBJ whole genome shotgun (WGS) entry which is preliminary data.</text>
</comment>